<keyword evidence="5 9" id="KW-0687">Ribonucleoprotein</keyword>
<dbReference type="Pfam" id="PF00076">
    <property type="entry name" value="RRM_1"/>
    <property type="match status" value="1"/>
</dbReference>
<dbReference type="InterPro" id="IPR035979">
    <property type="entry name" value="RBD_domain_sf"/>
</dbReference>
<comment type="subcellular location">
    <subcellularLocation>
        <location evidence="1">Plastid</location>
    </subcellularLocation>
</comment>
<evidence type="ECO:0000256" key="3">
    <source>
        <dbReference type="ARBA" id="ARBA00022884"/>
    </source>
</evidence>
<dbReference type="NCBIfam" id="TIGR01050">
    <property type="entry name" value="rpsS_bact"/>
    <property type="match status" value="1"/>
</dbReference>
<dbReference type="PROSITE" id="PS00323">
    <property type="entry name" value="RIBOSOMAL_S19"/>
    <property type="match status" value="1"/>
</dbReference>
<evidence type="ECO:0000256" key="7">
    <source>
        <dbReference type="ARBA" id="ARBA00035495"/>
    </source>
</evidence>
<dbReference type="InterPro" id="IPR012677">
    <property type="entry name" value="Nucleotide-bd_a/b_plait_sf"/>
</dbReference>
<proteinExistence type="inferred from homology"/>
<dbReference type="FunFam" id="3.30.860.10:FF:000001">
    <property type="entry name" value="30S ribosomal protein S19"/>
    <property type="match status" value="1"/>
</dbReference>
<keyword evidence="3 8" id="KW-0694">RNA-binding</keyword>
<protein>
    <recommendedName>
        <fullName evidence="6">Small ribosomal subunit protein uS19c</fullName>
    </recommendedName>
    <alternativeName>
        <fullName evidence="7">30S ribosomal protein S19, chloroplastic</fullName>
    </alternativeName>
</protein>
<dbReference type="PROSITE" id="PS50102">
    <property type="entry name" value="RRM"/>
    <property type="match status" value="1"/>
</dbReference>
<dbReference type="STRING" id="29655.A0A0K9PAN2"/>
<dbReference type="SMART" id="SM00360">
    <property type="entry name" value="RRM"/>
    <property type="match status" value="1"/>
</dbReference>
<name>A0A0K9PAN2_ZOSMR</name>
<accession>A0A0K9PAN2</accession>
<dbReference type="Proteomes" id="UP000036987">
    <property type="component" value="Unassembled WGS sequence"/>
</dbReference>
<dbReference type="InterPro" id="IPR050502">
    <property type="entry name" value="Euk_RNA-bind_prot"/>
</dbReference>
<dbReference type="GO" id="GO:0003735">
    <property type="term" value="F:structural constituent of ribosome"/>
    <property type="evidence" value="ECO:0000318"/>
    <property type="project" value="GO_Central"/>
</dbReference>
<gene>
    <name evidence="11" type="ORF">ZOSMA_32G00190</name>
</gene>
<keyword evidence="4 9" id="KW-0689">Ribosomal protein</keyword>
<dbReference type="EMBL" id="LFYR01001054">
    <property type="protein sequence ID" value="KMZ65235.1"/>
    <property type="molecule type" value="Genomic_DNA"/>
</dbReference>
<dbReference type="OMA" id="FPFVASH"/>
<evidence type="ECO:0000256" key="2">
    <source>
        <dbReference type="ARBA" id="ARBA00007345"/>
    </source>
</evidence>
<dbReference type="Gene3D" id="3.30.860.10">
    <property type="entry name" value="30s Ribosomal Protein S19, Chain A"/>
    <property type="match status" value="1"/>
</dbReference>
<dbReference type="AlphaFoldDB" id="A0A0K9PAN2"/>
<dbReference type="GO" id="GO:0006412">
    <property type="term" value="P:translation"/>
    <property type="evidence" value="ECO:0007669"/>
    <property type="project" value="InterPro"/>
</dbReference>
<evidence type="ECO:0000256" key="5">
    <source>
        <dbReference type="ARBA" id="ARBA00023274"/>
    </source>
</evidence>
<dbReference type="GO" id="GO:0009536">
    <property type="term" value="C:plastid"/>
    <property type="evidence" value="ECO:0007669"/>
    <property type="project" value="UniProtKB-SubCell"/>
</dbReference>
<keyword evidence="12" id="KW-1185">Reference proteome</keyword>
<dbReference type="InterPro" id="IPR005732">
    <property type="entry name" value="Ribosomal_uS19_bac-type"/>
</dbReference>
<sequence length="248" mass="26874">MATTAFSSSAVCFFTSSLPASSTTQGSKTLTPFPILPLKPCILVASAKPRSLRSNFVSNVLAPSDADQDVENVKSSPGCKLLVANLSFGVDTSELASLFGQAGTVESVDLIYDKETGKSRGCAFVTMSTIEEAEAATQQLKNHELDGRALRVSPAGGPRPQRRFPFVASHLLVKIEKLNAKEEKEIVVTWSRASTILPTMIGHTIAVHNGRKHIPVFITDRMVGHKLGEFAPTRTFGRHARNDNKIRR</sequence>
<feature type="domain" description="RRM" evidence="10">
    <location>
        <begin position="79"/>
        <end position="157"/>
    </location>
</feature>
<evidence type="ECO:0000256" key="8">
    <source>
        <dbReference type="PROSITE-ProRule" id="PRU00176"/>
    </source>
</evidence>
<dbReference type="SUPFAM" id="SSF54570">
    <property type="entry name" value="Ribosomal protein S19"/>
    <property type="match status" value="1"/>
</dbReference>
<evidence type="ECO:0000256" key="1">
    <source>
        <dbReference type="ARBA" id="ARBA00004474"/>
    </source>
</evidence>
<dbReference type="Gene3D" id="3.30.70.330">
    <property type="match status" value="1"/>
</dbReference>
<comment type="similarity">
    <text evidence="2 9">Belongs to the universal ribosomal protein uS19 family.</text>
</comment>
<dbReference type="InterPro" id="IPR002222">
    <property type="entry name" value="Ribosomal_uS19"/>
</dbReference>
<dbReference type="InterPro" id="IPR023575">
    <property type="entry name" value="Ribosomal_uS19_SF"/>
</dbReference>
<reference evidence="12" key="1">
    <citation type="journal article" date="2016" name="Nature">
        <title>The genome of the seagrass Zostera marina reveals angiosperm adaptation to the sea.</title>
        <authorList>
            <person name="Olsen J.L."/>
            <person name="Rouze P."/>
            <person name="Verhelst B."/>
            <person name="Lin Y.-C."/>
            <person name="Bayer T."/>
            <person name="Collen J."/>
            <person name="Dattolo E."/>
            <person name="De Paoli E."/>
            <person name="Dittami S."/>
            <person name="Maumus F."/>
            <person name="Michel G."/>
            <person name="Kersting A."/>
            <person name="Lauritano C."/>
            <person name="Lohaus R."/>
            <person name="Toepel M."/>
            <person name="Tonon T."/>
            <person name="Vanneste K."/>
            <person name="Amirebrahimi M."/>
            <person name="Brakel J."/>
            <person name="Bostroem C."/>
            <person name="Chovatia M."/>
            <person name="Grimwood J."/>
            <person name="Jenkins J.W."/>
            <person name="Jueterbock A."/>
            <person name="Mraz A."/>
            <person name="Stam W.T."/>
            <person name="Tice H."/>
            <person name="Bornberg-Bauer E."/>
            <person name="Green P.J."/>
            <person name="Pearson G.A."/>
            <person name="Procaccini G."/>
            <person name="Duarte C.M."/>
            <person name="Schmutz J."/>
            <person name="Reusch T.B.H."/>
            <person name="Van de Peer Y."/>
        </authorList>
    </citation>
    <scope>NUCLEOTIDE SEQUENCE [LARGE SCALE GENOMIC DNA]</scope>
    <source>
        <strain evidence="12">cv. Finnish</strain>
    </source>
</reference>
<evidence type="ECO:0000256" key="6">
    <source>
        <dbReference type="ARBA" id="ARBA00035253"/>
    </source>
</evidence>
<evidence type="ECO:0000313" key="12">
    <source>
        <dbReference type="Proteomes" id="UP000036987"/>
    </source>
</evidence>
<dbReference type="PANTHER" id="PTHR48025:SF1">
    <property type="entry name" value="RRM DOMAIN-CONTAINING PROTEIN"/>
    <property type="match status" value="1"/>
</dbReference>
<dbReference type="Pfam" id="PF00203">
    <property type="entry name" value="Ribosomal_S19"/>
    <property type="match status" value="1"/>
</dbReference>
<dbReference type="HAMAP" id="MF_00531">
    <property type="entry name" value="Ribosomal_uS19"/>
    <property type="match status" value="1"/>
</dbReference>
<comment type="caution">
    <text evidence="11">The sequence shown here is derived from an EMBL/GenBank/DDBJ whole genome shotgun (WGS) entry which is preliminary data.</text>
</comment>
<evidence type="ECO:0000256" key="9">
    <source>
        <dbReference type="RuleBase" id="RU003485"/>
    </source>
</evidence>
<dbReference type="SUPFAM" id="SSF54928">
    <property type="entry name" value="RNA-binding domain, RBD"/>
    <property type="match status" value="1"/>
</dbReference>
<dbReference type="OrthoDB" id="584535at2759"/>
<organism evidence="11 12">
    <name type="scientific">Zostera marina</name>
    <name type="common">Eelgrass</name>
    <dbReference type="NCBI Taxonomy" id="29655"/>
    <lineage>
        <taxon>Eukaryota</taxon>
        <taxon>Viridiplantae</taxon>
        <taxon>Streptophyta</taxon>
        <taxon>Embryophyta</taxon>
        <taxon>Tracheophyta</taxon>
        <taxon>Spermatophyta</taxon>
        <taxon>Magnoliopsida</taxon>
        <taxon>Liliopsida</taxon>
        <taxon>Zosteraceae</taxon>
        <taxon>Zostera</taxon>
    </lineage>
</organism>
<evidence type="ECO:0000313" key="11">
    <source>
        <dbReference type="EMBL" id="KMZ65235.1"/>
    </source>
</evidence>
<dbReference type="InterPro" id="IPR000504">
    <property type="entry name" value="RRM_dom"/>
</dbReference>
<dbReference type="GO" id="GO:0005763">
    <property type="term" value="C:mitochondrial small ribosomal subunit"/>
    <property type="evidence" value="ECO:0000318"/>
    <property type="project" value="GO_Central"/>
</dbReference>
<dbReference type="GO" id="GO:0003723">
    <property type="term" value="F:RNA binding"/>
    <property type="evidence" value="ECO:0007669"/>
    <property type="project" value="UniProtKB-UniRule"/>
</dbReference>
<dbReference type="PRINTS" id="PR00975">
    <property type="entry name" value="RIBOSOMALS19"/>
</dbReference>
<evidence type="ECO:0000256" key="4">
    <source>
        <dbReference type="ARBA" id="ARBA00022980"/>
    </source>
</evidence>
<evidence type="ECO:0000259" key="10">
    <source>
        <dbReference type="PROSITE" id="PS50102"/>
    </source>
</evidence>
<dbReference type="InterPro" id="IPR020934">
    <property type="entry name" value="Ribosomal_uS19_CS"/>
</dbReference>
<dbReference type="PANTHER" id="PTHR48025">
    <property type="entry name" value="OS02G0815200 PROTEIN"/>
    <property type="match status" value="1"/>
</dbReference>